<dbReference type="EMBL" id="LSDD01000169">
    <property type="protein sequence ID" value="KXB59628.1"/>
    <property type="molecule type" value="Genomic_DNA"/>
</dbReference>
<keyword evidence="2" id="KW-1185">Reference proteome</keyword>
<gene>
    <name evidence="1" type="ORF">HMPREF3180_02290</name>
</gene>
<sequence>MENFMRIEKLEFVKNIDKFENNSDEYVEINLNRKVTELSSVSYEKKLYSFYLLIGEDGRINSLEILNILKMAKFISKIEVPENIIEGDIYFKREEYNEAGIKVKELDFLEINISKNIIGCYFTDNRLNIYFGVKIFENIVILINRNNYAEGILIYGKFEIEDDRFYWKK</sequence>
<accession>A0A133ZW14</accession>
<evidence type="ECO:0000313" key="1">
    <source>
        <dbReference type="EMBL" id="KXB59628.1"/>
    </source>
</evidence>
<dbReference type="AlphaFoldDB" id="A0A133ZW14"/>
<organism evidence="1 2">
    <name type="scientific">Leptotrichia wadei</name>
    <dbReference type="NCBI Taxonomy" id="157687"/>
    <lineage>
        <taxon>Bacteria</taxon>
        <taxon>Fusobacteriati</taxon>
        <taxon>Fusobacteriota</taxon>
        <taxon>Fusobacteriia</taxon>
        <taxon>Fusobacteriales</taxon>
        <taxon>Leptotrichiaceae</taxon>
        <taxon>Leptotrichia</taxon>
    </lineage>
</organism>
<reference evidence="2" key="1">
    <citation type="submission" date="2016-01" db="EMBL/GenBank/DDBJ databases">
        <authorList>
            <person name="Mitreva M."/>
            <person name="Pepin K.H."/>
            <person name="Mihindukulasuriya K.A."/>
            <person name="Fulton R."/>
            <person name="Fronick C."/>
            <person name="O'Laughlin M."/>
            <person name="Miner T."/>
            <person name="Herter B."/>
            <person name="Rosa B.A."/>
            <person name="Cordes M."/>
            <person name="Tomlinson C."/>
            <person name="Wollam A."/>
            <person name="Palsikar V.B."/>
            <person name="Mardis E.R."/>
            <person name="Wilson R.K."/>
        </authorList>
    </citation>
    <scope>NUCLEOTIDE SEQUENCE [LARGE SCALE GENOMIC DNA]</scope>
    <source>
        <strain evidence="2">KA00185</strain>
    </source>
</reference>
<dbReference type="PATRIC" id="fig|157687.3.peg.2294"/>
<proteinExistence type="predicted"/>
<dbReference type="STRING" id="157687.HMPREF3180_02290"/>
<dbReference type="Proteomes" id="UP000070483">
    <property type="component" value="Unassembled WGS sequence"/>
</dbReference>
<comment type="caution">
    <text evidence="1">The sequence shown here is derived from an EMBL/GenBank/DDBJ whole genome shotgun (WGS) entry which is preliminary data.</text>
</comment>
<evidence type="ECO:0000313" key="2">
    <source>
        <dbReference type="Proteomes" id="UP000070483"/>
    </source>
</evidence>
<protein>
    <submittedName>
        <fullName evidence="1">Uncharacterized protein</fullName>
    </submittedName>
</protein>
<name>A0A133ZW14_9FUSO</name>